<dbReference type="Proteomes" id="UP000677228">
    <property type="component" value="Unassembled WGS sequence"/>
</dbReference>
<dbReference type="Proteomes" id="UP000681722">
    <property type="component" value="Unassembled WGS sequence"/>
</dbReference>
<protein>
    <submittedName>
        <fullName evidence="1">Uncharacterized protein</fullName>
    </submittedName>
</protein>
<dbReference type="Proteomes" id="UP000682733">
    <property type="component" value="Unassembled WGS sequence"/>
</dbReference>
<evidence type="ECO:0000313" key="4">
    <source>
        <dbReference type="EMBL" id="CAF3868658.1"/>
    </source>
</evidence>
<dbReference type="EMBL" id="CAJOBA010010957">
    <property type="protein sequence ID" value="CAF3868658.1"/>
    <property type="molecule type" value="Genomic_DNA"/>
</dbReference>
<gene>
    <name evidence="1" type="ORF">GPM918_LOCUS10832</name>
    <name evidence="2" type="ORF">OVA965_LOCUS19502</name>
    <name evidence="3" type="ORF">SRO942_LOCUS10833</name>
    <name evidence="4" type="ORF">TMI583_LOCUS19557</name>
</gene>
<organism evidence="1 5">
    <name type="scientific">Didymodactylos carnosus</name>
    <dbReference type="NCBI Taxonomy" id="1234261"/>
    <lineage>
        <taxon>Eukaryota</taxon>
        <taxon>Metazoa</taxon>
        <taxon>Spiralia</taxon>
        <taxon>Gnathifera</taxon>
        <taxon>Rotifera</taxon>
        <taxon>Eurotatoria</taxon>
        <taxon>Bdelloidea</taxon>
        <taxon>Philodinida</taxon>
        <taxon>Philodinidae</taxon>
        <taxon>Didymodactylos</taxon>
    </lineage>
</organism>
<proteinExistence type="predicted"/>
<keyword evidence="5" id="KW-1185">Reference proteome</keyword>
<evidence type="ECO:0000313" key="1">
    <source>
        <dbReference type="EMBL" id="CAF0943352.1"/>
    </source>
</evidence>
<evidence type="ECO:0000313" key="3">
    <source>
        <dbReference type="EMBL" id="CAF3719641.1"/>
    </source>
</evidence>
<dbReference type="EMBL" id="CAJOBC010002174">
    <property type="protein sequence ID" value="CAF3719641.1"/>
    <property type="molecule type" value="Genomic_DNA"/>
</dbReference>
<dbReference type="EMBL" id="CAJNOQ010002174">
    <property type="protein sequence ID" value="CAF0943352.1"/>
    <property type="molecule type" value="Genomic_DNA"/>
</dbReference>
<comment type="caution">
    <text evidence="1">The sequence shown here is derived from an EMBL/GenBank/DDBJ whole genome shotgun (WGS) entry which is preliminary data.</text>
</comment>
<evidence type="ECO:0000313" key="2">
    <source>
        <dbReference type="EMBL" id="CAF1105492.1"/>
    </source>
</evidence>
<dbReference type="EMBL" id="CAJNOK010010068">
    <property type="protein sequence ID" value="CAF1105492.1"/>
    <property type="molecule type" value="Genomic_DNA"/>
</dbReference>
<dbReference type="Proteomes" id="UP000663829">
    <property type="component" value="Unassembled WGS sequence"/>
</dbReference>
<dbReference type="OrthoDB" id="10213549at2759"/>
<sequence>MKYKKSQNSSIRIFTHVLYTGKDIINLLQYLLNEHKHIIKMDSTWTPSKHTIEFMAEETFWHDLFYHGLPKYVVNKNHMNVFKEIEIKCNTEEIFELIKSTFVIEKSFIEQKEVLEYFKNFCEKYSMKYHMTMICTCLKWEKVILEYQQPENQIMLLKLTCNIE</sequence>
<name>A0A814CPX0_9BILA</name>
<dbReference type="AlphaFoldDB" id="A0A814CPX0"/>
<evidence type="ECO:0000313" key="5">
    <source>
        <dbReference type="Proteomes" id="UP000663829"/>
    </source>
</evidence>
<reference evidence="1" key="1">
    <citation type="submission" date="2021-02" db="EMBL/GenBank/DDBJ databases">
        <authorList>
            <person name="Nowell W R."/>
        </authorList>
    </citation>
    <scope>NUCLEOTIDE SEQUENCE</scope>
</reference>
<accession>A0A814CPX0</accession>